<feature type="domain" description="Nitroreductase" evidence="4">
    <location>
        <begin position="11"/>
        <end position="170"/>
    </location>
</feature>
<proteinExistence type="predicted"/>
<dbReference type="SUPFAM" id="SSF55469">
    <property type="entry name" value="FMN-dependent nitroreductase-like"/>
    <property type="match status" value="1"/>
</dbReference>
<dbReference type="EMBL" id="CP000493">
    <property type="protein sequence ID" value="ABM81010.1"/>
    <property type="molecule type" value="Genomic_DNA"/>
</dbReference>
<evidence type="ECO:0000256" key="1">
    <source>
        <dbReference type="ARBA" id="ARBA00022630"/>
    </source>
</evidence>
<protein>
    <submittedName>
        <fullName evidence="5">Nitroreductase</fullName>
    </submittedName>
</protein>
<evidence type="ECO:0000313" key="5">
    <source>
        <dbReference type="EMBL" id="ABM81010.1"/>
    </source>
</evidence>
<dbReference type="Gene3D" id="3.40.109.10">
    <property type="entry name" value="NADH Oxidase"/>
    <property type="match status" value="1"/>
</dbReference>
<dbReference type="Proteomes" id="UP000002593">
    <property type="component" value="Chromosome"/>
</dbReference>
<dbReference type="PANTHER" id="PTHR23026:SF90">
    <property type="entry name" value="IODOTYROSINE DEIODINASE 1"/>
    <property type="match status" value="1"/>
</dbReference>
<dbReference type="InterPro" id="IPR050627">
    <property type="entry name" value="Nitroreductase/BluB"/>
</dbReference>
<dbReference type="EnsemblBacteria" id="ABM81010">
    <property type="protein sequence ID" value="ABM81010"/>
    <property type="gene ID" value="Hbut_1175"/>
</dbReference>
<accession>A2BLZ9</accession>
<dbReference type="STRING" id="415426.Hbut_1175"/>
<keyword evidence="6" id="KW-1185">Reference proteome</keyword>
<dbReference type="AlphaFoldDB" id="A2BLZ9"/>
<dbReference type="KEGG" id="hbu:Hbut_1175"/>
<dbReference type="eggNOG" id="arCOG00288">
    <property type="taxonomic scope" value="Archaea"/>
</dbReference>
<dbReference type="RefSeq" id="WP_011822328.1">
    <property type="nucleotide sequence ID" value="NC_008818.1"/>
</dbReference>
<evidence type="ECO:0000259" key="4">
    <source>
        <dbReference type="Pfam" id="PF00881"/>
    </source>
</evidence>
<keyword evidence="3" id="KW-0560">Oxidoreductase</keyword>
<evidence type="ECO:0000256" key="2">
    <source>
        <dbReference type="ARBA" id="ARBA00022643"/>
    </source>
</evidence>
<name>A2BLZ9_HYPBU</name>
<sequence>MAANCVFSLARRRRSIRRYRRDPVNLEDILYAISAALEAPSGANRQPWRFIIVDDEEVKRRLREECERWEKKFHGSESLPGWFKEWLRDRGITWEKPFLTDAPYLIAVAAYKKAPYARESTWLAIGYLLLALEERGLASLTYTPTNPRAAARILGIPEDYTLEALIPVGKLAEEKRKEPRMSIEEAVHYNGWGRRLPKPASES</sequence>
<keyword evidence="2" id="KW-0288">FMN</keyword>
<dbReference type="Pfam" id="PF00881">
    <property type="entry name" value="Nitroreductase"/>
    <property type="match status" value="1"/>
</dbReference>
<dbReference type="InterPro" id="IPR000415">
    <property type="entry name" value="Nitroreductase-like"/>
</dbReference>
<dbReference type="OrthoDB" id="287850at2157"/>
<dbReference type="PANTHER" id="PTHR23026">
    <property type="entry name" value="NADPH NITROREDUCTASE"/>
    <property type="match status" value="1"/>
</dbReference>
<dbReference type="GO" id="GO:0016491">
    <property type="term" value="F:oxidoreductase activity"/>
    <property type="evidence" value="ECO:0007669"/>
    <property type="project" value="UniProtKB-KW"/>
</dbReference>
<gene>
    <name evidence="5" type="ordered locus">Hbut_1175</name>
</gene>
<keyword evidence="1" id="KW-0285">Flavoprotein</keyword>
<evidence type="ECO:0000313" key="6">
    <source>
        <dbReference type="Proteomes" id="UP000002593"/>
    </source>
</evidence>
<evidence type="ECO:0000256" key="3">
    <source>
        <dbReference type="ARBA" id="ARBA00023002"/>
    </source>
</evidence>
<organism evidence="5 6">
    <name type="scientific">Hyperthermus butylicus (strain DSM 5456 / JCM 9403 / PLM1-5)</name>
    <dbReference type="NCBI Taxonomy" id="415426"/>
    <lineage>
        <taxon>Archaea</taxon>
        <taxon>Thermoproteota</taxon>
        <taxon>Thermoprotei</taxon>
        <taxon>Desulfurococcales</taxon>
        <taxon>Pyrodictiaceae</taxon>
        <taxon>Hyperthermus</taxon>
    </lineage>
</organism>
<dbReference type="HOGENOM" id="CLU_070764_7_2_2"/>
<reference evidence="5 6" key="1">
    <citation type="journal article" date="2007" name="Archaea">
        <title>The genome of Hyperthermus butylicus: a sulfur-reducing, peptide fermenting, neutrophilic Crenarchaeote growing up to 108 degrees C.</title>
        <authorList>
            <person name="Brugger K."/>
            <person name="Chen L."/>
            <person name="Stark M."/>
            <person name="Zibat A."/>
            <person name="Redder P."/>
            <person name="Ruepp A."/>
            <person name="Awayez M."/>
            <person name="She Q."/>
            <person name="Garrett R.A."/>
            <person name="Klenk H.P."/>
        </authorList>
    </citation>
    <scope>NUCLEOTIDE SEQUENCE [LARGE SCALE GENOMIC DNA]</scope>
    <source>
        <strain evidence="6">DSM 5456 / JCM 9403 / PLM1-5</strain>
    </source>
</reference>
<dbReference type="InterPro" id="IPR029479">
    <property type="entry name" value="Nitroreductase"/>
</dbReference>
<dbReference type="GeneID" id="4782655"/>